<evidence type="ECO:0000313" key="1">
    <source>
        <dbReference type="EMBL" id="KAJ0963932.1"/>
    </source>
</evidence>
<dbReference type="AlphaFoldDB" id="A0A9D5H5J2"/>
<dbReference type="PANTHER" id="PTHR15600:SF42">
    <property type="entry name" value="SACSIN"/>
    <property type="match status" value="1"/>
</dbReference>
<dbReference type="PANTHER" id="PTHR15600">
    <property type="entry name" value="SACSIN"/>
    <property type="match status" value="1"/>
</dbReference>
<organism evidence="1 2">
    <name type="scientific">Dioscorea zingiberensis</name>
    <dbReference type="NCBI Taxonomy" id="325984"/>
    <lineage>
        <taxon>Eukaryota</taxon>
        <taxon>Viridiplantae</taxon>
        <taxon>Streptophyta</taxon>
        <taxon>Embryophyta</taxon>
        <taxon>Tracheophyta</taxon>
        <taxon>Spermatophyta</taxon>
        <taxon>Magnoliopsida</taxon>
        <taxon>Liliopsida</taxon>
        <taxon>Dioscoreales</taxon>
        <taxon>Dioscoreaceae</taxon>
        <taxon>Dioscorea</taxon>
    </lineage>
</organism>
<dbReference type="Proteomes" id="UP001085076">
    <property type="component" value="Miscellaneous, Linkage group lg09"/>
</dbReference>
<evidence type="ECO:0000313" key="2">
    <source>
        <dbReference type="Proteomes" id="UP001085076"/>
    </source>
</evidence>
<reference evidence="1" key="1">
    <citation type="submission" date="2021-03" db="EMBL/GenBank/DDBJ databases">
        <authorList>
            <person name="Li Z."/>
            <person name="Yang C."/>
        </authorList>
    </citation>
    <scope>NUCLEOTIDE SEQUENCE</scope>
    <source>
        <strain evidence="1">Dzin_1.0</strain>
        <tissue evidence="1">Leaf</tissue>
    </source>
</reference>
<proteinExistence type="predicted"/>
<gene>
    <name evidence="1" type="ORF">J5N97_029054</name>
</gene>
<dbReference type="GO" id="GO:0030544">
    <property type="term" value="F:Hsp70 protein binding"/>
    <property type="evidence" value="ECO:0007669"/>
    <property type="project" value="TreeGrafter"/>
</dbReference>
<keyword evidence="2" id="KW-1185">Reference proteome</keyword>
<name>A0A9D5H5J2_9LILI</name>
<dbReference type="InterPro" id="IPR052972">
    <property type="entry name" value="Sacsin_chaperone_reg"/>
</dbReference>
<comment type="caution">
    <text evidence="1">The sequence shown here is derived from an EMBL/GenBank/DDBJ whole genome shotgun (WGS) entry which is preliminary data.</text>
</comment>
<accession>A0A9D5H5J2</accession>
<dbReference type="EMBL" id="JAGGNH010000009">
    <property type="protein sequence ID" value="KAJ0963932.1"/>
    <property type="molecule type" value="Genomic_DNA"/>
</dbReference>
<protein>
    <submittedName>
        <fullName evidence="1">Uncharacterized protein</fullName>
    </submittedName>
</protein>
<reference evidence="1" key="2">
    <citation type="journal article" date="2022" name="Hortic Res">
        <title>The genome of Dioscorea zingiberensis sheds light on the biosynthesis, origin and evolution of the medicinally important diosgenin saponins.</title>
        <authorList>
            <person name="Li Y."/>
            <person name="Tan C."/>
            <person name="Li Z."/>
            <person name="Guo J."/>
            <person name="Li S."/>
            <person name="Chen X."/>
            <person name="Wang C."/>
            <person name="Dai X."/>
            <person name="Yang H."/>
            <person name="Song W."/>
            <person name="Hou L."/>
            <person name="Xu J."/>
            <person name="Tong Z."/>
            <person name="Xu A."/>
            <person name="Yuan X."/>
            <person name="Wang W."/>
            <person name="Yang Q."/>
            <person name="Chen L."/>
            <person name="Sun Z."/>
            <person name="Wang K."/>
            <person name="Pan B."/>
            <person name="Chen J."/>
            <person name="Bao Y."/>
            <person name="Liu F."/>
            <person name="Qi X."/>
            <person name="Gang D.R."/>
            <person name="Wen J."/>
            <person name="Li J."/>
        </authorList>
    </citation>
    <scope>NUCLEOTIDE SEQUENCE</scope>
    <source>
        <strain evidence="1">Dzin_1.0</strain>
    </source>
</reference>
<dbReference type="OrthoDB" id="1934735at2759"/>
<sequence length="284" mass="32370">MTISISSPAALKSRGGVEMVDMGRGDGLRVQGGADRGRNRWESIDLAAFLKERVQFDFKEGDVLKQGQAFCFLPLPVRTGLSVQVNGFFEVSSNRRSIWFGAGMDRGGKLRSDWNRLLLEDMLAPIFNELLLVRHFLKKCDTLFVLRRSYKLVLLEYCLSDLNNVGDYVEGLPLLPLANGHLYRALESSKLVNAKQLSAIMNELLLKIGCKILNPKYRVEHRELSLYVYDGDAAGVLNSIFETVSSDVNQLQILFEDFSIDEKTELHFFLFDPDWYYGLWRQDI</sequence>